<dbReference type="Gene3D" id="1.10.10.10">
    <property type="entry name" value="Winged helix-like DNA-binding domain superfamily/Winged helix DNA-binding domain"/>
    <property type="match status" value="1"/>
</dbReference>
<name>A0AB35FV49_STRGN</name>
<dbReference type="InterPro" id="IPR036388">
    <property type="entry name" value="WH-like_DNA-bd_sf"/>
</dbReference>
<organism evidence="1 2">
    <name type="scientific">Streptococcus gordonii</name>
    <dbReference type="NCBI Taxonomy" id="1302"/>
    <lineage>
        <taxon>Bacteria</taxon>
        <taxon>Bacillati</taxon>
        <taxon>Bacillota</taxon>
        <taxon>Bacilli</taxon>
        <taxon>Lactobacillales</taxon>
        <taxon>Streptococcaceae</taxon>
        <taxon>Streptococcus</taxon>
    </lineage>
</organism>
<reference evidence="1" key="1">
    <citation type="submission" date="2021-07" db="EMBL/GenBank/DDBJ databases">
        <title>Occurrence of streptococci in the human mouth that bind to a non-human glycan.</title>
        <authorList>
            <person name="Cross B."/>
            <person name="Thamadilok S."/>
            <person name="Bensing B."/>
            <person name="Sasmal A."/>
            <person name="Khedri Z."/>
            <person name="Deng L."/>
            <person name="Yu H."/>
            <person name="Mehta A."/>
            <person name="Aluvathingal J."/>
            <person name="Nadendla S."/>
            <person name="Vickerman M."/>
            <person name="Chen X."/>
            <person name="Dewhirst F."/>
            <person name="Gill A."/>
            <person name="Lettrichova I."/>
            <person name="Diaz S."/>
            <person name="Gill S."/>
            <person name="Tettelin H."/>
            <person name="Iverson T."/>
            <person name="Sullam P."/>
            <person name="Varki A."/>
            <person name="Ruhl S."/>
        </authorList>
    </citation>
    <scope>NUCLEOTIDE SEQUENCE</scope>
    <source>
        <strain evidence="1">SK9</strain>
    </source>
</reference>
<dbReference type="EMBL" id="JAHZQA010000003">
    <property type="protein sequence ID" value="MBZ2127333.1"/>
    <property type="molecule type" value="Genomic_DNA"/>
</dbReference>
<evidence type="ECO:0000313" key="2">
    <source>
        <dbReference type="Proteomes" id="UP000826921"/>
    </source>
</evidence>
<evidence type="ECO:0008006" key="3">
    <source>
        <dbReference type="Google" id="ProtNLM"/>
    </source>
</evidence>
<sequence length="110" mass="12736">MDKLHKRILQAIPIGSERPRPRREIEQMLGMSKRSVEKAIERLVLQYGIPVVAIKQAGHNGYYLPRSEEERQEGLQAYKSQIKTSQMRVSKVEAVDLDKFHEELKEALHA</sequence>
<evidence type="ECO:0000313" key="1">
    <source>
        <dbReference type="EMBL" id="MBZ2127333.1"/>
    </source>
</evidence>
<comment type="caution">
    <text evidence="1">The sequence shown here is derived from an EMBL/GenBank/DDBJ whole genome shotgun (WGS) entry which is preliminary data.</text>
</comment>
<protein>
    <recommendedName>
        <fullName evidence="3">Phage protein</fullName>
    </recommendedName>
</protein>
<proteinExistence type="predicted"/>
<dbReference type="RefSeq" id="WP_061596397.1">
    <property type="nucleotide sequence ID" value="NZ_JAHZQA010000003.1"/>
</dbReference>
<gene>
    <name evidence="1" type="ORF">K1I74_04560</name>
</gene>
<accession>A0AB35FV49</accession>
<dbReference type="Proteomes" id="UP000826921">
    <property type="component" value="Unassembled WGS sequence"/>
</dbReference>
<dbReference type="AlphaFoldDB" id="A0AB35FV49"/>